<evidence type="ECO:0000256" key="11">
    <source>
        <dbReference type="SAM" id="Coils"/>
    </source>
</evidence>
<dbReference type="SMART" id="SM00180">
    <property type="entry name" value="EGF_Lam"/>
    <property type="match status" value="11"/>
</dbReference>
<evidence type="ECO:0000256" key="13">
    <source>
        <dbReference type="SAM" id="SignalP"/>
    </source>
</evidence>
<keyword evidence="6" id="KW-0084">Basement membrane</keyword>
<feature type="signal peptide" evidence="13">
    <location>
        <begin position="1"/>
        <end position="18"/>
    </location>
</feature>
<name>A7SIF6_NEMVE</name>
<feature type="disulfide bond" evidence="10">
    <location>
        <begin position="783"/>
        <end position="795"/>
    </location>
</feature>
<dbReference type="PANTHER" id="PTHR10574">
    <property type="entry name" value="NETRIN/LAMININ-RELATED"/>
    <property type="match status" value="1"/>
</dbReference>
<feature type="disulfide bond" evidence="10">
    <location>
        <begin position="880"/>
        <end position="892"/>
    </location>
</feature>
<dbReference type="InterPro" id="IPR013015">
    <property type="entry name" value="Laminin_IV_B"/>
</dbReference>
<feature type="disulfide bond" evidence="10">
    <location>
        <begin position="804"/>
        <end position="813"/>
    </location>
</feature>
<evidence type="ECO:0000259" key="16">
    <source>
        <dbReference type="PROSITE" id="PS51117"/>
    </source>
</evidence>
<dbReference type="SMART" id="SM00136">
    <property type="entry name" value="LamNT"/>
    <property type="match status" value="1"/>
</dbReference>
<keyword evidence="5" id="KW-0677">Repeat</keyword>
<dbReference type="PROSITE" id="PS01248">
    <property type="entry name" value="EGF_LAM_1"/>
    <property type="match status" value="3"/>
</dbReference>
<feature type="disulfide bond" evidence="10">
    <location>
        <begin position="457"/>
        <end position="466"/>
    </location>
</feature>
<evidence type="ECO:0000256" key="3">
    <source>
        <dbReference type="ARBA" id="ARBA00022530"/>
    </source>
</evidence>
<feature type="disulfide bond" evidence="10">
    <location>
        <begin position="901"/>
        <end position="910"/>
    </location>
</feature>
<evidence type="ECO:0000256" key="8">
    <source>
        <dbReference type="ARBA" id="ARBA00023180"/>
    </source>
</evidence>
<dbReference type="InterPro" id="IPR008211">
    <property type="entry name" value="Laminin_N"/>
</dbReference>
<dbReference type="FunFam" id="2.10.25.10:FF:000067">
    <property type="entry name" value="Laminin subunit gamma 1"/>
    <property type="match status" value="1"/>
</dbReference>
<evidence type="ECO:0000256" key="5">
    <source>
        <dbReference type="ARBA" id="ARBA00022737"/>
    </source>
</evidence>
<evidence type="ECO:0000259" key="15">
    <source>
        <dbReference type="PROSITE" id="PS51116"/>
    </source>
</evidence>
<dbReference type="Pfam" id="PF00053">
    <property type="entry name" value="EGF_laminin"/>
    <property type="match status" value="11"/>
</dbReference>
<feature type="domain" description="Laminin EGF-like" evidence="14">
    <location>
        <begin position="734"/>
        <end position="782"/>
    </location>
</feature>
<feature type="domain" description="Laminin EGF-like" evidence="14">
    <location>
        <begin position="382"/>
        <end position="433"/>
    </location>
</feature>
<reference evidence="17 18" key="1">
    <citation type="journal article" date="2007" name="Science">
        <title>Sea anemone genome reveals ancestral eumetazoan gene repertoire and genomic organization.</title>
        <authorList>
            <person name="Putnam N.H."/>
            <person name="Srivastava M."/>
            <person name="Hellsten U."/>
            <person name="Dirks B."/>
            <person name="Chapman J."/>
            <person name="Salamov A."/>
            <person name="Terry A."/>
            <person name="Shapiro H."/>
            <person name="Lindquist E."/>
            <person name="Kapitonov V.V."/>
            <person name="Jurka J."/>
            <person name="Genikhovich G."/>
            <person name="Grigoriev I.V."/>
            <person name="Lucas S.M."/>
            <person name="Steele R.E."/>
            <person name="Finnerty J.R."/>
            <person name="Technau U."/>
            <person name="Martindale M.Q."/>
            <person name="Rokhsar D.S."/>
        </authorList>
    </citation>
    <scope>NUCLEOTIDE SEQUENCE [LARGE SCALE GENOMIC DNA]</scope>
    <source>
        <strain evidence="18">CH2 X CH6</strain>
    </source>
</reference>
<dbReference type="Gene3D" id="2.170.300.10">
    <property type="entry name" value="Tie2 ligand-binding domain superfamily"/>
    <property type="match status" value="1"/>
</dbReference>
<dbReference type="GO" id="GO:0007409">
    <property type="term" value="P:axonogenesis"/>
    <property type="evidence" value="ECO:0000318"/>
    <property type="project" value="GO_Central"/>
</dbReference>
<comment type="caution">
    <text evidence="10">Lacks conserved residue(s) required for the propagation of feature annotation.</text>
</comment>
<feature type="chain" id="PRO_5002712792" evidence="13">
    <location>
        <begin position="19"/>
        <end position="1855"/>
    </location>
</feature>
<evidence type="ECO:0000256" key="2">
    <source>
        <dbReference type="ARBA" id="ARBA00022525"/>
    </source>
</evidence>
<evidence type="ECO:0000259" key="14">
    <source>
        <dbReference type="PROSITE" id="PS50027"/>
    </source>
</evidence>
<feature type="coiled-coil region" evidence="11">
    <location>
        <begin position="1533"/>
        <end position="1606"/>
    </location>
</feature>
<evidence type="ECO:0000256" key="1">
    <source>
        <dbReference type="ARBA" id="ARBA00004302"/>
    </source>
</evidence>
<dbReference type="HOGENOM" id="CLU_237977_0_0_1"/>
<evidence type="ECO:0000256" key="10">
    <source>
        <dbReference type="PROSITE-ProRule" id="PRU00460"/>
    </source>
</evidence>
<feature type="disulfide bond" evidence="10">
    <location>
        <begin position="404"/>
        <end position="413"/>
    </location>
</feature>
<dbReference type="PROSITE" id="PS50027">
    <property type="entry name" value="EGF_LAM_2"/>
    <property type="match status" value="6"/>
</dbReference>
<dbReference type="Proteomes" id="UP000001593">
    <property type="component" value="Unassembled WGS sequence"/>
</dbReference>
<dbReference type="FunFam" id="2.60.120.260:FF:000268">
    <property type="entry name" value="netrin-G2 isoform X1"/>
    <property type="match status" value="1"/>
</dbReference>
<dbReference type="PROSITE" id="PS51116">
    <property type="entry name" value="LAMININ_IVB"/>
    <property type="match status" value="1"/>
</dbReference>
<dbReference type="STRING" id="45351.A7SIF6"/>
<dbReference type="eggNOG" id="KOG1836">
    <property type="taxonomic scope" value="Eukaryota"/>
</dbReference>
<feature type="domain" description="Laminin IV type B" evidence="15">
    <location>
        <begin position="526"/>
        <end position="728"/>
    </location>
</feature>
<dbReference type="GO" id="GO:0005604">
    <property type="term" value="C:basement membrane"/>
    <property type="evidence" value="ECO:0007669"/>
    <property type="project" value="UniProtKB-SubCell"/>
</dbReference>
<accession>A7SIF6</accession>
<evidence type="ECO:0000313" key="17">
    <source>
        <dbReference type="EMBL" id="EDO36501.1"/>
    </source>
</evidence>
<dbReference type="FunFam" id="2.10.25.10:FF:000105">
    <property type="entry name" value="laminin subunit gamma-1"/>
    <property type="match status" value="1"/>
</dbReference>
<sequence>MRGLGMVLFLLTVSKVNSECFENEKYDDVQTCVPEPRFAAKMKHRAVSSTSTCGSPPSEYCRVKPLNGCFKCNASSPTERHPIEYIADKSPGSDATFWQSETWWDWYQKNPRDDLKVNVSISFNKTYDITGHIMFTFESPRPSKAILEKSFDKGQTWDPLQYYSFNCRKDFGMENTDPTENRFGDFSAKCTEKYSSSSPQQNGKVTFDFLRRYNKASFFDTQVQQYLSATDLRLRMEYPGTDGLEVAKDEVTLKQYYYAVSDLEVIARCKCHGHARWCDFPHETGKNCDCLHNTTGDDCERCLPLFNNKTWMPATSETEPNPCERCECHSHADSCTYSQQEGYGTCDDCYHNTEGHFCERCKDKFYRNMSLSLNHPEICPDCNCFPQGITNNGTCNQTTGQCECRANVTGRQCDSCADTFWGYTLEPIGYCTECLCVGNGTVNASFNCDQYNGQCSCKPNVHTRTCQECKHGYWDFPKTLDTDCKRCDCDYGGSVLQICSKTTGSCMCRTNIIGTRCTDVTTGYFTPSFSYLTFEAEEATGDYMQASNTLDLDMFFSGTGYGRITPGQYINFQARVDVNWKWFLMLRYTDLATGADSLQIHISAEAAGNCSGVNMTVMNVTGLLAGQGLAWRAATPIVMCPGQTYNFNVTFSPGSSVNASIDVDSLVILPDVTESRVYKVAAAEGVAHGFDSDTIRQCWNNWTTISTIVTSQPICSKNISFSVMSEVFHGAMACGCDSVGTYLNSTCDRYGGKCQCKPGVTGRTCDKCKPGFYNFTSSGCAPCDCVSTGSHHLVCNAVSGQCPCKPGVITRTCSRCNDSFYGYTTGSGCVECRCNMSGSADAQCDDVTGNCTCKNSTDGAKCAECRFGFYNFTSAGCQACNCHEGGSQSQQCNLQTGICTCKSNALGEKCESCRPGTYHSDPNNPDGCTPCYCFGRSNTCTSASGFVRSYIKVDLGSPFSIDWTFVQRDVSMARVSQGRNFSFVTSGNMTLGTKVNFTKNQLNSYGELLEMKLKYSSQGPLNVKMFWELEKTNGGIVRFDVKPTPSPEVTSYYVRLHEANGIWKTEPNRRNASDLQELLSDLMSITLNAQFMSNGSVLLSEIKLHSASQGIVGEKAGHVENCTCESGNYTGLSCELCNQGFTRNRPNNSYSACSLCRCTGRSLDCDGETGQCKGCRLGSQGLYCEQCQPGVDNTTDCTQCLPEYWGLKEGSNGCQDCDCVLPNTLYGNSTVCNATTGQCTCKEKISGRTCDRCHENAYNTSDRGCVECPECFRQLQEHVFKLRDGIKDLQGLILRVKNGDIGDITFAQSLAAANVSVEAISSNAKNSSGIEGTLHQELLKLNDTLKELERVLKGRVTSELTSLEGVTMTTQQERVQIQDHIRLTEGLVRSGYGVVTSTMQAAVDQANATDTYLKELVPRFTSQASMATNQSARQNGTGNDITSKTSSAGALVTSADVTSLEAGLRQNMTSQLLVALEQQAQSVRRLATETNATAHALYANVTAVLDGASRALQAANGLGPDNAAAVLSVKRAADDAKANASSAVQRVSNLTKQYAGIVAETETAVRNTEATLAAVKERENAGIEMLAEAKRALAEAEAAVATAAKAHRDALEMRQILLTFEAKANESQQLAARALASAREANQTSLRAIAYTREINASIQATLVIASQGLNMATEALRLASGEHQGVLNIHASATILKRESDMSPYTSDYHARTRLNATQTATNNKQAIDACAKNYSTLSIQAKPAGEEALTSAQQASGAITTSRRSVDKVMNDVPRLQTVNTTRLNELKVEIQRLRTEFTATDVKTINAQLRVAKDQQQEFIDRYKRQVLDLRKQVEEIKSLQRSLGVPPRGCS</sequence>
<dbReference type="eggNOG" id="KOG0994">
    <property type="taxonomic scope" value="Eukaryota"/>
</dbReference>
<dbReference type="FunFam" id="2.10.25.10:FF:000011">
    <property type="entry name" value="Cadherin EGF LAG seven-pass G-type receptor"/>
    <property type="match status" value="1"/>
</dbReference>
<feature type="domain" description="Laminin EGF-like" evidence="14">
    <location>
        <begin position="880"/>
        <end position="930"/>
    </location>
</feature>
<protein>
    <submittedName>
        <fullName evidence="17">Uncharacterized protein</fullName>
    </submittedName>
</protein>
<keyword evidence="8" id="KW-0325">Glycoprotein</keyword>
<gene>
    <name evidence="17" type="ORF">NEMVEDRAFT_v1g245481</name>
</gene>
<evidence type="ECO:0000313" key="18">
    <source>
        <dbReference type="Proteomes" id="UP000001593"/>
    </source>
</evidence>
<feature type="domain" description="Laminin EGF-like" evidence="14">
    <location>
        <begin position="434"/>
        <end position="486"/>
    </location>
</feature>
<dbReference type="EMBL" id="DS469668">
    <property type="protein sequence ID" value="EDO36501.1"/>
    <property type="molecule type" value="Genomic_DNA"/>
</dbReference>
<feature type="disulfide bond" evidence="10">
    <location>
        <begin position="834"/>
        <end position="851"/>
    </location>
</feature>
<dbReference type="FunFam" id="2.10.25.10:FF:000775">
    <property type="entry name" value="Predicted protein"/>
    <property type="match status" value="2"/>
</dbReference>
<keyword evidence="2" id="KW-0964">Secreted</keyword>
<feature type="disulfide bond" evidence="10">
    <location>
        <begin position="756"/>
        <end position="765"/>
    </location>
</feature>
<keyword evidence="7 10" id="KW-1015">Disulfide bond</keyword>
<dbReference type="Gene3D" id="2.10.25.10">
    <property type="entry name" value="Laminin"/>
    <property type="match status" value="8"/>
</dbReference>
<dbReference type="InterPro" id="IPR002049">
    <property type="entry name" value="LE_dom"/>
</dbReference>
<feature type="disulfide bond" evidence="10">
    <location>
        <begin position="853"/>
        <end position="862"/>
    </location>
</feature>
<dbReference type="PROSITE" id="PS51117">
    <property type="entry name" value="LAMININ_NTER"/>
    <property type="match status" value="1"/>
</dbReference>
<keyword evidence="11" id="KW-0175">Coiled coil</keyword>
<dbReference type="GO" id="GO:0009888">
    <property type="term" value="P:tissue development"/>
    <property type="evidence" value="ECO:0000318"/>
    <property type="project" value="GO_Central"/>
</dbReference>
<keyword evidence="3" id="KW-0272">Extracellular matrix</keyword>
<dbReference type="Pfam" id="PF00052">
    <property type="entry name" value="Laminin_B"/>
    <property type="match status" value="1"/>
</dbReference>
<feature type="domain" description="Laminin EGF-like" evidence="14">
    <location>
        <begin position="832"/>
        <end position="879"/>
    </location>
</feature>
<dbReference type="SUPFAM" id="SSF57196">
    <property type="entry name" value="EGF/Laminin"/>
    <property type="match status" value="10"/>
</dbReference>
<dbReference type="InterPro" id="IPR000034">
    <property type="entry name" value="Laminin_IV"/>
</dbReference>
<evidence type="ECO:0000256" key="9">
    <source>
        <dbReference type="ARBA" id="ARBA00023292"/>
    </source>
</evidence>
<proteinExistence type="predicted"/>
<dbReference type="PANTHER" id="PTHR10574:SF440">
    <property type="entry name" value="LAMININ EGF-LIKE DOMAIN-CONTAINING PROTEIN"/>
    <property type="match status" value="1"/>
</dbReference>
<evidence type="ECO:0000256" key="4">
    <source>
        <dbReference type="ARBA" id="ARBA00022729"/>
    </source>
</evidence>
<dbReference type="FunFam" id="2.10.25.10:FF:000090">
    <property type="entry name" value="laminin subunit alpha"/>
    <property type="match status" value="1"/>
</dbReference>
<keyword evidence="18" id="KW-1185">Reference proteome</keyword>
<dbReference type="PRINTS" id="PR00011">
    <property type="entry name" value="EGFLAMININ"/>
</dbReference>
<dbReference type="PhylomeDB" id="A7SIF6"/>
<keyword evidence="4 13" id="KW-0732">Signal</keyword>
<evidence type="ECO:0000256" key="7">
    <source>
        <dbReference type="ARBA" id="ARBA00023157"/>
    </source>
</evidence>
<feature type="domain" description="Laminin EGF-like" evidence="14">
    <location>
        <begin position="783"/>
        <end position="831"/>
    </location>
</feature>
<evidence type="ECO:0000256" key="12">
    <source>
        <dbReference type="SAM" id="MobiDB-lite"/>
    </source>
</evidence>
<dbReference type="OMA" id="CACKPNA"/>
<feature type="region of interest" description="Disordered" evidence="12">
    <location>
        <begin position="1425"/>
        <end position="1445"/>
    </location>
</feature>
<feature type="disulfide bond" evidence="10">
    <location>
        <begin position="785"/>
        <end position="802"/>
    </location>
</feature>
<dbReference type="GO" id="GO:0009887">
    <property type="term" value="P:animal organ morphogenesis"/>
    <property type="evidence" value="ECO:0000318"/>
    <property type="project" value="GO_Central"/>
</dbReference>
<feature type="coiled-coil region" evidence="11">
    <location>
        <begin position="1816"/>
        <end position="1843"/>
    </location>
</feature>
<feature type="domain" description="Laminin N-terminal" evidence="16">
    <location>
        <begin position="28"/>
        <end position="268"/>
    </location>
</feature>
<dbReference type="Pfam" id="PF00055">
    <property type="entry name" value="Laminin_N"/>
    <property type="match status" value="1"/>
</dbReference>
<keyword evidence="9 10" id="KW-0424">Laminin EGF-like domain</keyword>
<dbReference type="KEGG" id="nve:5507977"/>
<feature type="disulfide bond" evidence="10">
    <location>
        <begin position="832"/>
        <end position="844"/>
    </location>
</feature>
<feature type="disulfide bond" evidence="10">
    <location>
        <begin position="882"/>
        <end position="899"/>
    </location>
</feature>
<evidence type="ECO:0000256" key="6">
    <source>
        <dbReference type="ARBA" id="ARBA00022869"/>
    </source>
</evidence>
<dbReference type="Gene3D" id="2.60.120.260">
    <property type="entry name" value="Galactose-binding domain-like"/>
    <property type="match status" value="1"/>
</dbReference>
<dbReference type="InterPro" id="IPR050440">
    <property type="entry name" value="Laminin/Netrin_ECM"/>
</dbReference>
<organism evidence="17 18">
    <name type="scientific">Nematostella vectensis</name>
    <name type="common">Starlet sea anemone</name>
    <dbReference type="NCBI Taxonomy" id="45351"/>
    <lineage>
        <taxon>Eukaryota</taxon>
        <taxon>Metazoa</taxon>
        <taxon>Cnidaria</taxon>
        <taxon>Anthozoa</taxon>
        <taxon>Hexacorallia</taxon>
        <taxon>Actiniaria</taxon>
        <taxon>Edwardsiidae</taxon>
        <taxon>Nematostella</taxon>
    </lineage>
</organism>
<dbReference type="InParanoid" id="A7SIF6"/>
<comment type="subcellular location">
    <subcellularLocation>
        <location evidence="1">Secreted</location>
        <location evidence="1">Extracellular space</location>
        <location evidence="1">Extracellular matrix</location>
        <location evidence="1">Basement membrane</location>
    </subcellularLocation>
</comment>
<dbReference type="CDD" id="cd00055">
    <property type="entry name" value="EGF_Lam"/>
    <property type="match status" value="11"/>
</dbReference>